<proteinExistence type="predicted"/>
<reference evidence="1 2" key="1">
    <citation type="journal article" date="2015" name="Genome Biol. Evol.">
        <title>Phylogenomic analyses indicate that early fungi evolved digesting cell walls of algal ancestors of land plants.</title>
        <authorList>
            <person name="Chang Y."/>
            <person name="Wang S."/>
            <person name="Sekimoto S."/>
            <person name="Aerts A.L."/>
            <person name="Choi C."/>
            <person name="Clum A."/>
            <person name="LaButti K.M."/>
            <person name="Lindquist E.A."/>
            <person name="Yee Ngan C."/>
            <person name="Ohm R.A."/>
            <person name="Salamov A.A."/>
            <person name="Grigoriev I.V."/>
            <person name="Spatafora J.W."/>
            <person name="Berbee M.L."/>
        </authorList>
    </citation>
    <scope>NUCLEOTIDE SEQUENCE [LARGE SCALE GENOMIC DNA]</scope>
    <source>
        <strain evidence="1 2">NRRL 28638</strain>
    </source>
</reference>
<name>A0A137PH98_CONC2</name>
<organism evidence="1 2">
    <name type="scientific">Conidiobolus coronatus (strain ATCC 28846 / CBS 209.66 / NRRL 28638)</name>
    <name type="common">Delacroixia coronata</name>
    <dbReference type="NCBI Taxonomy" id="796925"/>
    <lineage>
        <taxon>Eukaryota</taxon>
        <taxon>Fungi</taxon>
        <taxon>Fungi incertae sedis</taxon>
        <taxon>Zoopagomycota</taxon>
        <taxon>Entomophthoromycotina</taxon>
        <taxon>Entomophthoromycetes</taxon>
        <taxon>Entomophthorales</taxon>
        <taxon>Ancylistaceae</taxon>
        <taxon>Conidiobolus</taxon>
    </lineage>
</organism>
<gene>
    <name evidence="1" type="ORF">CONCODRAFT_2581</name>
</gene>
<dbReference type="Proteomes" id="UP000070444">
    <property type="component" value="Unassembled WGS sequence"/>
</dbReference>
<sequence length="62" mass="7120">MTLVITCSRLDRRVGYYTGDSDYDYSAKRLTSELTEPLPKYELPQPVPPTYTECSQIICINN</sequence>
<protein>
    <submittedName>
        <fullName evidence="1">Uncharacterized protein</fullName>
    </submittedName>
</protein>
<dbReference type="EMBL" id="KQ964424">
    <property type="protein sequence ID" value="KXN74377.1"/>
    <property type="molecule type" value="Genomic_DNA"/>
</dbReference>
<evidence type="ECO:0000313" key="2">
    <source>
        <dbReference type="Proteomes" id="UP000070444"/>
    </source>
</evidence>
<evidence type="ECO:0000313" key="1">
    <source>
        <dbReference type="EMBL" id="KXN74377.1"/>
    </source>
</evidence>
<accession>A0A137PH98</accession>
<dbReference type="AlphaFoldDB" id="A0A137PH98"/>
<keyword evidence="2" id="KW-1185">Reference proteome</keyword>